<dbReference type="AlphaFoldDB" id="A0A6L8W9U6"/>
<keyword evidence="11" id="KW-1185">Reference proteome</keyword>
<gene>
    <name evidence="10" type="ORF">GQE98_11320</name>
</gene>
<name>A0A6L8W9U6_9PROT</name>
<organism evidence="10 11">
    <name type="scientific">Sneathiella litorea</name>
    <dbReference type="NCBI Taxonomy" id="2606216"/>
    <lineage>
        <taxon>Bacteria</taxon>
        <taxon>Pseudomonadati</taxon>
        <taxon>Pseudomonadota</taxon>
        <taxon>Alphaproteobacteria</taxon>
        <taxon>Sneathiellales</taxon>
        <taxon>Sneathiellaceae</taxon>
        <taxon>Sneathiella</taxon>
    </lineage>
</organism>
<feature type="transmembrane region" description="Helical" evidence="7">
    <location>
        <begin position="197"/>
        <end position="219"/>
    </location>
</feature>
<proteinExistence type="inferred from homology"/>
<comment type="caution">
    <text evidence="10">The sequence shown here is derived from an EMBL/GenBank/DDBJ whole genome shotgun (WGS) entry which is preliminary data.</text>
</comment>
<dbReference type="CDD" id="cd06261">
    <property type="entry name" value="TM_PBP2"/>
    <property type="match status" value="1"/>
</dbReference>
<dbReference type="PROSITE" id="PS50928">
    <property type="entry name" value="ABC_TM1"/>
    <property type="match status" value="1"/>
</dbReference>
<sequence length="273" mass="29503">MSQASTNPGISQEGSDVPTAPPPQNFVKKYSGPIAVQIACIALWQLISTTGGLPSYILPSPIETLATLADGSNDWFNNTMVTTVEIFGGFILAVIVGVAIALFFSWSTRLFTLFMPLLVALNMVPKVALGPIIIVWFSYGIFTNTLIAFAICFFPIVITTARGLREIEPELLYLSRTLKASKWQIFTKIQFPGSLPYLFSGMKVSAVLAVAGAIVGEFIGSERGLGYLMLQVQINLDTATMFMAVLMITLVGVILYGAVAFLEFILVKRGGQA</sequence>
<keyword evidence="5 7" id="KW-1133">Transmembrane helix</keyword>
<dbReference type="Pfam" id="PF00528">
    <property type="entry name" value="BPD_transp_1"/>
    <property type="match status" value="1"/>
</dbReference>
<evidence type="ECO:0000256" key="7">
    <source>
        <dbReference type="RuleBase" id="RU363032"/>
    </source>
</evidence>
<keyword evidence="3" id="KW-1003">Cell membrane</keyword>
<dbReference type="PANTHER" id="PTHR30151:SF20">
    <property type="entry name" value="ABC TRANSPORTER PERMEASE PROTEIN HI_0355-RELATED"/>
    <property type="match status" value="1"/>
</dbReference>
<dbReference type="GO" id="GO:0055085">
    <property type="term" value="P:transmembrane transport"/>
    <property type="evidence" value="ECO:0007669"/>
    <property type="project" value="InterPro"/>
</dbReference>
<keyword evidence="6 7" id="KW-0472">Membrane</keyword>
<dbReference type="GO" id="GO:0005886">
    <property type="term" value="C:plasma membrane"/>
    <property type="evidence" value="ECO:0007669"/>
    <property type="project" value="UniProtKB-SubCell"/>
</dbReference>
<dbReference type="Proteomes" id="UP000476030">
    <property type="component" value="Unassembled WGS sequence"/>
</dbReference>
<comment type="similarity">
    <text evidence="7">Belongs to the binding-protein-dependent transport system permease family.</text>
</comment>
<feature type="transmembrane region" description="Helical" evidence="7">
    <location>
        <begin position="239"/>
        <end position="267"/>
    </location>
</feature>
<evidence type="ECO:0000313" key="11">
    <source>
        <dbReference type="Proteomes" id="UP000476030"/>
    </source>
</evidence>
<evidence type="ECO:0000313" key="10">
    <source>
        <dbReference type="EMBL" id="MZR31220.1"/>
    </source>
</evidence>
<feature type="compositionally biased region" description="Polar residues" evidence="8">
    <location>
        <begin position="1"/>
        <end position="14"/>
    </location>
</feature>
<protein>
    <submittedName>
        <fullName evidence="10">ABC transporter permease subunit</fullName>
    </submittedName>
</protein>
<comment type="subcellular location">
    <subcellularLocation>
        <location evidence="1 7">Cell membrane</location>
        <topology evidence="1 7">Multi-pass membrane protein</topology>
    </subcellularLocation>
</comment>
<keyword evidence="4 7" id="KW-0812">Transmembrane</keyword>
<keyword evidence="2 7" id="KW-0813">Transport</keyword>
<evidence type="ECO:0000256" key="2">
    <source>
        <dbReference type="ARBA" id="ARBA00022448"/>
    </source>
</evidence>
<accession>A0A6L8W9U6</accession>
<evidence type="ECO:0000256" key="3">
    <source>
        <dbReference type="ARBA" id="ARBA00022475"/>
    </source>
</evidence>
<evidence type="ECO:0000256" key="1">
    <source>
        <dbReference type="ARBA" id="ARBA00004651"/>
    </source>
</evidence>
<dbReference type="PANTHER" id="PTHR30151">
    <property type="entry name" value="ALKANE SULFONATE ABC TRANSPORTER-RELATED, MEMBRANE SUBUNIT"/>
    <property type="match status" value="1"/>
</dbReference>
<dbReference type="RefSeq" id="WP_161315745.1">
    <property type="nucleotide sequence ID" value="NZ_WTUW01000002.1"/>
</dbReference>
<feature type="domain" description="ABC transmembrane type-1" evidence="9">
    <location>
        <begin position="79"/>
        <end position="260"/>
    </location>
</feature>
<feature type="region of interest" description="Disordered" evidence="8">
    <location>
        <begin position="1"/>
        <end position="22"/>
    </location>
</feature>
<evidence type="ECO:0000259" key="9">
    <source>
        <dbReference type="PROSITE" id="PS50928"/>
    </source>
</evidence>
<dbReference type="InterPro" id="IPR000515">
    <property type="entry name" value="MetI-like"/>
</dbReference>
<evidence type="ECO:0000256" key="5">
    <source>
        <dbReference type="ARBA" id="ARBA00022989"/>
    </source>
</evidence>
<evidence type="ECO:0000256" key="4">
    <source>
        <dbReference type="ARBA" id="ARBA00022692"/>
    </source>
</evidence>
<dbReference type="InterPro" id="IPR035906">
    <property type="entry name" value="MetI-like_sf"/>
</dbReference>
<evidence type="ECO:0000256" key="8">
    <source>
        <dbReference type="SAM" id="MobiDB-lite"/>
    </source>
</evidence>
<dbReference type="Gene3D" id="1.10.3720.10">
    <property type="entry name" value="MetI-like"/>
    <property type="match status" value="1"/>
</dbReference>
<feature type="transmembrane region" description="Helical" evidence="7">
    <location>
        <begin position="86"/>
        <end position="106"/>
    </location>
</feature>
<dbReference type="SUPFAM" id="SSF161098">
    <property type="entry name" value="MetI-like"/>
    <property type="match status" value="1"/>
</dbReference>
<evidence type="ECO:0000256" key="6">
    <source>
        <dbReference type="ARBA" id="ARBA00023136"/>
    </source>
</evidence>
<reference evidence="10 11" key="1">
    <citation type="submission" date="2019-12" db="EMBL/GenBank/DDBJ databases">
        <title>Snethiella sp. nov. sp. isolated from sea sand.</title>
        <authorList>
            <person name="Kim J."/>
            <person name="Jeong S.E."/>
            <person name="Jung H.S."/>
            <person name="Jeon C.O."/>
        </authorList>
    </citation>
    <scope>NUCLEOTIDE SEQUENCE [LARGE SCALE GENOMIC DNA]</scope>
    <source>
        <strain evidence="10 11">DP05</strain>
    </source>
</reference>
<dbReference type="EMBL" id="WTUW01000002">
    <property type="protein sequence ID" value="MZR31220.1"/>
    <property type="molecule type" value="Genomic_DNA"/>
</dbReference>